<organism evidence="2 3">
    <name type="scientific">Setaria italica</name>
    <name type="common">Foxtail millet</name>
    <name type="synonym">Panicum italicum</name>
    <dbReference type="NCBI Taxonomy" id="4555"/>
    <lineage>
        <taxon>Eukaryota</taxon>
        <taxon>Viridiplantae</taxon>
        <taxon>Streptophyta</taxon>
        <taxon>Embryophyta</taxon>
        <taxon>Tracheophyta</taxon>
        <taxon>Spermatophyta</taxon>
        <taxon>Magnoliopsida</taxon>
        <taxon>Liliopsida</taxon>
        <taxon>Poales</taxon>
        <taxon>Poaceae</taxon>
        <taxon>PACMAD clade</taxon>
        <taxon>Panicoideae</taxon>
        <taxon>Panicodae</taxon>
        <taxon>Paniceae</taxon>
        <taxon>Cenchrinae</taxon>
        <taxon>Setaria</taxon>
    </lineage>
</organism>
<dbReference type="InParanoid" id="K4AI08"/>
<name>K4AI08_SETIT</name>
<evidence type="ECO:0000313" key="2">
    <source>
        <dbReference type="EnsemblPlants" id="KQK91106"/>
    </source>
</evidence>
<dbReference type="HOGENOM" id="CLU_3127880_0_0_1"/>
<sequence>MEHPRDWVHPMWLPDGQLPPEESPAPALPLRERMLARLLEQRNSNAASWC</sequence>
<reference evidence="2" key="2">
    <citation type="submission" date="2018-08" db="UniProtKB">
        <authorList>
            <consortium name="EnsemblPlants"/>
        </authorList>
    </citation>
    <scope>IDENTIFICATION</scope>
    <source>
        <strain evidence="2">Yugu1</strain>
    </source>
</reference>
<dbReference type="AlphaFoldDB" id="K4AI08"/>
<dbReference type="Gramene" id="KQK91106">
    <property type="protein sequence ID" value="KQK91106"/>
    <property type="gene ID" value="SETIT_038515mg"/>
</dbReference>
<dbReference type="EMBL" id="AGNK02006007">
    <property type="status" value="NOT_ANNOTATED_CDS"/>
    <property type="molecule type" value="Genomic_DNA"/>
</dbReference>
<accession>K4AI08</accession>
<evidence type="ECO:0000256" key="1">
    <source>
        <dbReference type="SAM" id="MobiDB-lite"/>
    </source>
</evidence>
<keyword evidence="3" id="KW-1185">Reference proteome</keyword>
<protein>
    <submittedName>
        <fullName evidence="2">Uncharacterized protein</fullName>
    </submittedName>
</protein>
<evidence type="ECO:0000313" key="3">
    <source>
        <dbReference type="Proteomes" id="UP000004995"/>
    </source>
</evidence>
<feature type="region of interest" description="Disordered" evidence="1">
    <location>
        <begin position="1"/>
        <end position="26"/>
    </location>
</feature>
<dbReference type="EnsemblPlants" id="KQK91106">
    <property type="protein sequence ID" value="KQK91106"/>
    <property type="gene ID" value="SETIT_038515mg"/>
</dbReference>
<dbReference type="Proteomes" id="UP000004995">
    <property type="component" value="Unassembled WGS sequence"/>
</dbReference>
<reference evidence="3" key="1">
    <citation type="journal article" date="2012" name="Nat. Biotechnol.">
        <title>Reference genome sequence of the model plant Setaria.</title>
        <authorList>
            <person name="Bennetzen J.L."/>
            <person name="Schmutz J."/>
            <person name="Wang H."/>
            <person name="Percifield R."/>
            <person name="Hawkins J."/>
            <person name="Pontaroli A.C."/>
            <person name="Estep M."/>
            <person name="Feng L."/>
            <person name="Vaughn J.N."/>
            <person name="Grimwood J."/>
            <person name="Jenkins J."/>
            <person name="Barry K."/>
            <person name="Lindquist E."/>
            <person name="Hellsten U."/>
            <person name="Deshpande S."/>
            <person name="Wang X."/>
            <person name="Wu X."/>
            <person name="Mitros T."/>
            <person name="Triplett J."/>
            <person name="Yang X."/>
            <person name="Ye C.Y."/>
            <person name="Mauro-Herrera M."/>
            <person name="Wang L."/>
            <person name="Li P."/>
            <person name="Sharma M."/>
            <person name="Sharma R."/>
            <person name="Ronald P.C."/>
            <person name="Panaud O."/>
            <person name="Kellogg E.A."/>
            <person name="Brutnell T.P."/>
            <person name="Doust A.N."/>
            <person name="Tuskan G.A."/>
            <person name="Rokhsar D."/>
            <person name="Devos K.M."/>
        </authorList>
    </citation>
    <scope>NUCLEOTIDE SEQUENCE [LARGE SCALE GENOMIC DNA]</scope>
    <source>
        <strain evidence="3">cv. Yugu1</strain>
    </source>
</reference>
<proteinExistence type="predicted"/>